<protein>
    <submittedName>
        <fullName evidence="5">Major facilitator superfamily domain-containing protein</fullName>
    </submittedName>
</protein>
<sequence>MDIESPLEKPKADQPALTPPPNGGLVAWLQVLGAFFLMFNTWGLSNTFGIFQSEYSTSFLSDSSESAISWIGSLQGFLMLIVCVVCGSLLDRGHFYLTLTLGIFLEVFGMMMTSLATKYYQVLLAQGVAVGLGAGMVFIPALQIVGTYFSTRRSTAMGLAATGSGVGGIVYPLLLRSLIKTLALRWAVRVMAFVMLGTLLIPLAVMRPRLRPRNKTPSTTPSSPIWTTIKQTLPLPFALFLLAIFLLYIGLYIPFFYIDAFALTLGPALPLSLSSNLLLIMNAASLPGRVLPAMLADRVGNLSIIIPATLLAGAATLAWSRVHDAGGLVAAAVLLGFASGSIQAVVPGVVVFLCPDLGRLGRNVGLMLAASGVGLLVGSPVAGVILELGNGEGFWGVFVFAGVMVVAAAALMGCVRVVKVGFGVVKA</sequence>
<evidence type="ECO:0000313" key="6">
    <source>
        <dbReference type="Proteomes" id="UP001172155"/>
    </source>
</evidence>
<dbReference type="PROSITE" id="PS50850">
    <property type="entry name" value="MFS"/>
    <property type="match status" value="1"/>
</dbReference>
<dbReference type="GO" id="GO:0022857">
    <property type="term" value="F:transmembrane transporter activity"/>
    <property type="evidence" value="ECO:0007669"/>
    <property type="project" value="InterPro"/>
</dbReference>
<feature type="transmembrane region" description="Helical" evidence="3">
    <location>
        <begin position="328"/>
        <end position="354"/>
    </location>
</feature>
<feature type="transmembrane region" description="Helical" evidence="3">
    <location>
        <begin position="302"/>
        <end position="322"/>
    </location>
</feature>
<dbReference type="InterPro" id="IPR050327">
    <property type="entry name" value="Proton-linked_MCT"/>
</dbReference>
<dbReference type="PANTHER" id="PTHR11360">
    <property type="entry name" value="MONOCARBOXYLATE TRANSPORTER"/>
    <property type="match status" value="1"/>
</dbReference>
<evidence type="ECO:0000313" key="5">
    <source>
        <dbReference type="EMBL" id="KAK0754484.1"/>
    </source>
</evidence>
<dbReference type="InterPro" id="IPR020846">
    <property type="entry name" value="MFS_dom"/>
</dbReference>
<comment type="caution">
    <text evidence="5">The sequence shown here is derived from an EMBL/GenBank/DDBJ whole genome shotgun (WGS) entry which is preliminary data.</text>
</comment>
<feature type="transmembrane region" description="Helical" evidence="3">
    <location>
        <begin position="122"/>
        <end position="142"/>
    </location>
</feature>
<dbReference type="AlphaFoldDB" id="A0AA40KCU3"/>
<dbReference type="Proteomes" id="UP001172155">
    <property type="component" value="Unassembled WGS sequence"/>
</dbReference>
<evidence type="ECO:0000256" key="1">
    <source>
        <dbReference type="ARBA" id="ARBA00004141"/>
    </source>
</evidence>
<evidence type="ECO:0000256" key="2">
    <source>
        <dbReference type="ARBA" id="ARBA00006727"/>
    </source>
</evidence>
<feature type="transmembrane region" description="Helical" evidence="3">
    <location>
        <begin position="235"/>
        <end position="255"/>
    </location>
</feature>
<dbReference type="Gene3D" id="1.20.1250.20">
    <property type="entry name" value="MFS general substrate transporter like domains"/>
    <property type="match status" value="1"/>
</dbReference>
<evidence type="ECO:0000256" key="3">
    <source>
        <dbReference type="SAM" id="Phobius"/>
    </source>
</evidence>
<comment type="subcellular location">
    <subcellularLocation>
        <location evidence="1">Membrane</location>
        <topology evidence="1">Multi-pass membrane protein</topology>
    </subcellularLocation>
</comment>
<gene>
    <name evidence="5" type="ORF">B0T18DRAFT_434856</name>
</gene>
<dbReference type="InterPro" id="IPR011701">
    <property type="entry name" value="MFS"/>
</dbReference>
<evidence type="ECO:0000259" key="4">
    <source>
        <dbReference type="PROSITE" id="PS50850"/>
    </source>
</evidence>
<dbReference type="EMBL" id="JAUKUD010000001">
    <property type="protein sequence ID" value="KAK0754484.1"/>
    <property type="molecule type" value="Genomic_DNA"/>
</dbReference>
<dbReference type="SUPFAM" id="SSF103473">
    <property type="entry name" value="MFS general substrate transporter"/>
    <property type="match status" value="1"/>
</dbReference>
<proteinExistence type="inferred from homology"/>
<feature type="transmembrane region" description="Helical" evidence="3">
    <location>
        <begin position="68"/>
        <end position="90"/>
    </location>
</feature>
<keyword evidence="3" id="KW-0472">Membrane</keyword>
<feature type="domain" description="Major facilitator superfamily (MFS) profile" evidence="4">
    <location>
        <begin position="26"/>
        <end position="419"/>
    </location>
</feature>
<keyword evidence="3" id="KW-1133">Transmembrane helix</keyword>
<feature type="transmembrane region" description="Helical" evidence="3">
    <location>
        <begin position="186"/>
        <end position="205"/>
    </location>
</feature>
<feature type="transmembrane region" description="Helical" evidence="3">
    <location>
        <begin position="25"/>
        <end position="48"/>
    </location>
</feature>
<dbReference type="InterPro" id="IPR036259">
    <property type="entry name" value="MFS_trans_sf"/>
</dbReference>
<dbReference type="PANTHER" id="PTHR11360:SF234">
    <property type="entry name" value="MFS-TYPE TRANSPORTER DBAD-RELATED"/>
    <property type="match status" value="1"/>
</dbReference>
<keyword evidence="6" id="KW-1185">Reference proteome</keyword>
<reference evidence="5" key="1">
    <citation type="submission" date="2023-06" db="EMBL/GenBank/DDBJ databases">
        <title>Genome-scale phylogeny and comparative genomics of the fungal order Sordariales.</title>
        <authorList>
            <consortium name="Lawrence Berkeley National Laboratory"/>
            <person name="Hensen N."/>
            <person name="Bonometti L."/>
            <person name="Westerberg I."/>
            <person name="Brannstrom I.O."/>
            <person name="Guillou S."/>
            <person name="Cros-Aarteil S."/>
            <person name="Calhoun S."/>
            <person name="Haridas S."/>
            <person name="Kuo A."/>
            <person name="Mondo S."/>
            <person name="Pangilinan J."/>
            <person name="Riley R."/>
            <person name="LaButti K."/>
            <person name="Andreopoulos B."/>
            <person name="Lipzen A."/>
            <person name="Chen C."/>
            <person name="Yanf M."/>
            <person name="Daum C."/>
            <person name="Ng V."/>
            <person name="Clum A."/>
            <person name="Steindorff A."/>
            <person name="Ohm R."/>
            <person name="Martin F."/>
            <person name="Silar P."/>
            <person name="Natvig D."/>
            <person name="Lalanne C."/>
            <person name="Gautier V."/>
            <person name="Ament-velasquez S.L."/>
            <person name="Kruys A."/>
            <person name="Hutchinson M.I."/>
            <person name="Powell A.J."/>
            <person name="Barry K."/>
            <person name="Miller A.N."/>
            <person name="Grigoriev I.V."/>
            <person name="Debuchy R."/>
            <person name="Gladieux P."/>
            <person name="Thoren M.H."/>
            <person name="Johannesson H."/>
        </authorList>
    </citation>
    <scope>NUCLEOTIDE SEQUENCE</scope>
    <source>
        <strain evidence="5">SMH3187-1</strain>
    </source>
</reference>
<keyword evidence="3" id="KW-0812">Transmembrane</keyword>
<organism evidence="5 6">
    <name type="scientific">Schizothecium vesticola</name>
    <dbReference type="NCBI Taxonomy" id="314040"/>
    <lineage>
        <taxon>Eukaryota</taxon>
        <taxon>Fungi</taxon>
        <taxon>Dikarya</taxon>
        <taxon>Ascomycota</taxon>
        <taxon>Pezizomycotina</taxon>
        <taxon>Sordariomycetes</taxon>
        <taxon>Sordariomycetidae</taxon>
        <taxon>Sordariales</taxon>
        <taxon>Schizotheciaceae</taxon>
        <taxon>Schizothecium</taxon>
    </lineage>
</organism>
<feature type="transmembrane region" description="Helical" evidence="3">
    <location>
        <begin position="261"/>
        <end position="281"/>
    </location>
</feature>
<feature type="transmembrane region" description="Helical" evidence="3">
    <location>
        <begin position="154"/>
        <end position="174"/>
    </location>
</feature>
<feature type="transmembrane region" description="Helical" evidence="3">
    <location>
        <begin position="394"/>
        <end position="418"/>
    </location>
</feature>
<dbReference type="Pfam" id="PF07690">
    <property type="entry name" value="MFS_1"/>
    <property type="match status" value="1"/>
</dbReference>
<accession>A0AA40KCU3</accession>
<name>A0AA40KCU3_9PEZI</name>
<comment type="similarity">
    <text evidence="2">Belongs to the major facilitator superfamily. Monocarboxylate porter (TC 2.A.1.13) family.</text>
</comment>
<feature type="transmembrane region" description="Helical" evidence="3">
    <location>
        <begin position="95"/>
        <end position="116"/>
    </location>
</feature>
<dbReference type="GO" id="GO:0016020">
    <property type="term" value="C:membrane"/>
    <property type="evidence" value="ECO:0007669"/>
    <property type="project" value="UniProtKB-SubCell"/>
</dbReference>
<feature type="transmembrane region" description="Helical" evidence="3">
    <location>
        <begin position="366"/>
        <end position="388"/>
    </location>
</feature>